<name>A0A6C0LTX3_9ZZZZ</name>
<proteinExistence type="predicted"/>
<reference evidence="2" key="1">
    <citation type="journal article" date="2020" name="Nature">
        <title>Giant virus diversity and host interactions through global metagenomics.</title>
        <authorList>
            <person name="Schulz F."/>
            <person name="Roux S."/>
            <person name="Paez-Espino D."/>
            <person name="Jungbluth S."/>
            <person name="Walsh D.A."/>
            <person name="Denef V.J."/>
            <person name="McMahon K.D."/>
            <person name="Konstantinidis K.T."/>
            <person name="Eloe-Fadrosh E.A."/>
            <person name="Kyrpides N.C."/>
            <person name="Woyke T."/>
        </authorList>
    </citation>
    <scope>NUCLEOTIDE SEQUENCE</scope>
    <source>
        <strain evidence="2">GVMAG-S-1014582-52</strain>
    </source>
</reference>
<sequence>MEIERSNHSRHRPKTQLIYKSPLTEELQVTFETDSEWKKTVGGVNPNDSEKTTEIKSDKNVRELLDSIKKHLNEYDEINNKSNDYEKIVNNINSDHVKVANNNMQLSHFVEILCSENANTTIEGFIEYNEKSGKKEDSLMLKHYYNVCGDIWLAVDYFTKNFNNNPKLFDGRIIFINNLRNCSQAILSALQRMFDKSDGNKIFIKGAMEANYNLAILHTKLTKNLASMYGKNDINTLQKTYDEFRKAIDENTTLYNEMKNKYSDFFKSEMSKDLPKEADKIIDQLNDKTKELIKMKNEMDTKFKKIDSSDKNFSFVPNKIKHILGNLDKILTTKK</sequence>
<accession>A0A6C0LTX3</accession>
<organism evidence="2">
    <name type="scientific">viral metagenome</name>
    <dbReference type="NCBI Taxonomy" id="1070528"/>
    <lineage>
        <taxon>unclassified sequences</taxon>
        <taxon>metagenomes</taxon>
        <taxon>organismal metagenomes</taxon>
    </lineage>
</organism>
<protein>
    <submittedName>
        <fullName evidence="2">Uncharacterized protein</fullName>
    </submittedName>
</protein>
<feature type="coiled-coil region" evidence="1">
    <location>
        <begin position="61"/>
        <end position="88"/>
    </location>
</feature>
<keyword evidence="1" id="KW-0175">Coiled coil</keyword>
<dbReference type="EMBL" id="MN740556">
    <property type="protein sequence ID" value="QHU33004.1"/>
    <property type="molecule type" value="Genomic_DNA"/>
</dbReference>
<dbReference type="AlphaFoldDB" id="A0A6C0LTX3"/>
<evidence type="ECO:0000256" key="1">
    <source>
        <dbReference type="SAM" id="Coils"/>
    </source>
</evidence>
<evidence type="ECO:0000313" key="2">
    <source>
        <dbReference type="EMBL" id="QHU33004.1"/>
    </source>
</evidence>